<protein>
    <submittedName>
        <fullName evidence="7">DMT family transporter</fullName>
    </submittedName>
</protein>
<evidence type="ECO:0000256" key="2">
    <source>
        <dbReference type="ARBA" id="ARBA00022692"/>
    </source>
</evidence>
<accession>A0A2S0MRE7</accession>
<keyword evidence="4 5" id="KW-0472">Membrane</keyword>
<feature type="transmembrane region" description="Helical" evidence="5">
    <location>
        <begin position="119"/>
        <end position="137"/>
    </location>
</feature>
<dbReference type="KEGG" id="thas:C6Y53_12755"/>
<evidence type="ECO:0000256" key="4">
    <source>
        <dbReference type="ARBA" id="ARBA00023136"/>
    </source>
</evidence>
<reference evidence="8" key="1">
    <citation type="submission" date="2018-03" db="EMBL/GenBank/DDBJ databases">
        <title>Genomic analysis of the strain SH-1 isolated from shrimp intestine.</title>
        <authorList>
            <person name="Kim Y.-S."/>
            <person name="Kim S.-E."/>
            <person name="Kim K.-H."/>
        </authorList>
    </citation>
    <scope>NUCLEOTIDE SEQUENCE [LARGE SCALE GENOMIC DNA]</scope>
    <source>
        <strain evidence="8">SH-1</strain>
    </source>
</reference>
<evidence type="ECO:0000259" key="6">
    <source>
        <dbReference type="Pfam" id="PF00892"/>
    </source>
</evidence>
<evidence type="ECO:0000256" key="5">
    <source>
        <dbReference type="SAM" id="Phobius"/>
    </source>
</evidence>
<dbReference type="InterPro" id="IPR037185">
    <property type="entry name" value="EmrE-like"/>
</dbReference>
<feature type="transmembrane region" description="Helical" evidence="5">
    <location>
        <begin position="228"/>
        <end position="249"/>
    </location>
</feature>
<dbReference type="PANTHER" id="PTHR32322:SF9">
    <property type="entry name" value="AMINO-ACID METABOLITE EFFLUX PUMP-RELATED"/>
    <property type="match status" value="1"/>
</dbReference>
<keyword evidence="2 5" id="KW-0812">Transmembrane</keyword>
<dbReference type="Pfam" id="PF00892">
    <property type="entry name" value="EamA"/>
    <property type="match status" value="1"/>
</dbReference>
<dbReference type="PANTHER" id="PTHR32322">
    <property type="entry name" value="INNER MEMBRANE TRANSPORTER"/>
    <property type="match status" value="1"/>
</dbReference>
<feature type="domain" description="EamA" evidence="6">
    <location>
        <begin position="145"/>
        <end position="272"/>
    </location>
</feature>
<evidence type="ECO:0000256" key="3">
    <source>
        <dbReference type="ARBA" id="ARBA00022989"/>
    </source>
</evidence>
<feature type="transmembrane region" description="Helical" evidence="5">
    <location>
        <begin position="200"/>
        <end position="221"/>
    </location>
</feature>
<keyword evidence="3 5" id="KW-1133">Transmembrane helix</keyword>
<feature type="transmembrane region" description="Helical" evidence="5">
    <location>
        <begin position="174"/>
        <end position="194"/>
    </location>
</feature>
<dbReference type="EMBL" id="CP027665">
    <property type="protein sequence ID" value="AVO38469.1"/>
    <property type="molecule type" value="Genomic_DNA"/>
</dbReference>
<evidence type="ECO:0000313" key="7">
    <source>
        <dbReference type="EMBL" id="AVO38469.1"/>
    </source>
</evidence>
<evidence type="ECO:0000313" key="8">
    <source>
        <dbReference type="Proteomes" id="UP000237655"/>
    </source>
</evidence>
<organism evidence="7 8">
    <name type="scientific">Pukyongiella litopenaei</name>
    <dbReference type="NCBI Taxonomy" id="2605946"/>
    <lineage>
        <taxon>Bacteria</taxon>
        <taxon>Pseudomonadati</taxon>
        <taxon>Pseudomonadota</taxon>
        <taxon>Alphaproteobacteria</taxon>
        <taxon>Rhodobacterales</taxon>
        <taxon>Paracoccaceae</taxon>
        <taxon>Pukyongiella</taxon>
    </lineage>
</organism>
<evidence type="ECO:0000256" key="1">
    <source>
        <dbReference type="ARBA" id="ARBA00004141"/>
    </source>
</evidence>
<sequence length="282" mass="27922">MRLILLTVLTMCAFASNSLLNRLAVESGHADPGAFALVRTAAGAAMLVALVLIRRRTLILTGKKRLIGAGSLALYMLGFSSAYLTLDAGAGALILFGVVQMSMLAISAARGTVLRVPQLAGAGVALAGLAVVLWPGGGALVDVGGAALMAAAGLGWGIYTLAGRGEPDPLAATAANFCLALPVTALALLVAGAGITGAGILLAVLSGAVTSGLGYALWYAVLPRLQPAMAATVQLSVPPLAVIGGVTLLGETVGLRFVIGAALVVGGIALSSRPAPRPAARS</sequence>
<feature type="transmembrane region" description="Helical" evidence="5">
    <location>
        <begin position="34"/>
        <end position="53"/>
    </location>
</feature>
<dbReference type="InterPro" id="IPR050638">
    <property type="entry name" value="AA-Vitamin_Transporters"/>
</dbReference>
<feature type="transmembrane region" description="Helical" evidence="5">
    <location>
        <begin position="90"/>
        <end position="107"/>
    </location>
</feature>
<name>A0A2S0MRE7_9RHOB</name>
<keyword evidence="8" id="KW-1185">Reference proteome</keyword>
<dbReference type="GO" id="GO:0016020">
    <property type="term" value="C:membrane"/>
    <property type="evidence" value="ECO:0007669"/>
    <property type="project" value="UniProtKB-SubCell"/>
</dbReference>
<gene>
    <name evidence="7" type="ORF">C6Y53_12755</name>
</gene>
<dbReference type="SUPFAM" id="SSF103481">
    <property type="entry name" value="Multidrug resistance efflux transporter EmrE"/>
    <property type="match status" value="1"/>
</dbReference>
<dbReference type="InterPro" id="IPR000620">
    <property type="entry name" value="EamA_dom"/>
</dbReference>
<dbReference type="Proteomes" id="UP000237655">
    <property type="component" value="Chromosome"/>
</dbReference>
<dbReference type="RefSeq" id="WP_106472782.1">
    <property type="nucleotide sequence ID" value="NZ_CP027665.1"/>
</dbReference>
<proteinExistence type="predicted"/>
<comment type="subcellular location">
    <subcellularLocation>
        <location evidence="1">Membrane</location>
        <topology evidence="1">Multi-pass membrane protein</topology>
    </subcellularLocation>
</comment>
<dbReference type="AlphaFoldDB" id="A0A2S0MRE7"/>
<feature type="transmembrane region" description="Helical" evidence="5">
    <location>
        <begin position="65"/>
        <end position="84"/>
    </location>
</feature>